<evidence type="ECO:0000256" key="1">
    <source>
        <dbReference type="SAM" id="SignalP"/>
    </source>
</evidence>
<feature type="chain" id="PRO_5005488660" evidence="1">
    <location>
        <begin position="21"/>
        <end position="37"/>
    </location>
</feature>
<protein>
    <submittedName>
        <fullName evidence="2">Uncharacterized protein</fullName>
    </submittedName>
</protein>
<name>A0A0K2UFU3_LEPSM</name>
<keyword evidence="1" id="KW-0732">Signal</keyword>
<feature type="signal peptide" evidence="1">
    <location>
        <begin position="1"/>
        <end position="20"/>
    </location>
</feature>
<reference evidence="2" key="1">
    <citation type="submission" date="2014-05" db="EMBL/GenBank/DDBJ databases">
        <authorList>
            <person name="Chronopoulou M."/>
        </authorList>
    </citation>
    <scope>NUCLEOTIDE SEQUENCE</scope>
    <source>
        <tissue evidence="2">Whole organism</tissue>
    </source>
</reference>
<organism evidence="2">
    <name type="scientific">Lepeophtheirus salmonis</name>
    <name type="common">Salmon louse</name>
    <name type="synonym">Caligus salmonis</name>
    <dbReference type="NCBI Taxonomy" id="72036"/>
    <lineage>
        <taxon>Eukaryota</taxon>
        <taxon>Metazoa</taxon>
        <taxon>Ecdysozoa</taxon>
        <taxon>Arthropoda</taxon>
        <taxon>Crustacea</taxon>
        <taxon>Multicrustacea</taxon>
        <taxon>Hexanauplia</taxon>
        <taxon>Copepoda</taxon>
        <taxon>Siphonostomatoida</taxon>
        <taxon>Caligidae</taxon>
        <taxon>Lepeophtheirus</taxon>
    </lineage>
</organism>
<accession>A0A0K2UFU3</accession>
<dbReference type="AlphaFoldDB" id="A0A0K2UFU3"/>
<evidence type="ECO:0000313" key="2">
    <source>
        <dbReference type="EMBL" id="CDW37089.1"/>
    </source>
</evidence>
<proteinExistence type="predicted"/>
<dbReference type="EMBL" id="HACA01019728">
    <property type="protein sequence ID" value="CDW37089.1"/>
    <property type="molecule type" value="Transcribed_RNA"/>
</dbReference>
<sequence>MLHQYKEVGLCLFLLPQLLAVDLNLDLNSGSNIPKEY</sequence>